<keyword evidence="4" id="KW-1185">Reference proteome</keyword>
<evidence type="ECO:0000256" key="1">
    <source>
        <dbReference type="SAM" id="MobiDB-lite"/>
    </source>
</evidence>
<feature type="region of interest" description="Disordered" evidence="1">
    <location>
        <begin position="150"/>
        <end position="188"/>
    </location>
</feature>
<evidence type="ECO:0000313" key="3">
    <source>
        <dbReference type="EMBL" id="KAK8109627.1"/>
    </source>
</evidence>
<evidence type="ECO:0000256" key="2">
    <source>
        <dbReference type="SAM" id="Phobius"/>
    </source>
</evidence>
<keyword evidence="2" id="KW-0812">Transmembrane</keyword>
<proteinExistence type="predicted"/>
<protein>
    <submittedName>
        <fullName evidence="3">Uncharacterized protein</fullName>
    </submittedName>
</protein>
<evidence type="ECO:0000313" key="4">
    <source>
        <dbReference type="Proteomes" id="UP001392437"/>
    </source>
</evidence>
<name>A0AAW0QLZ2_9PEZI</name>
<reference evidence="3 4" key="1">
    <citation type="submission" date="2023-01" db="EMBL/GenBank/DDBJ databases">
        <title>Analysis of 21 Apiospora genomes using comparative genomics revels a genus with tremendous synthesis potential of carbohydrate active enzymes and secondary metabolites.</title>
        <authorList>
            <person name="Sorensen T."/>
        </authorList>
    </citation>
    <scope>NUCLEOTIDE SEQUENCE [LARGE SCALE GENOMIC DNA]</scope>
    <source>
        <strain evidence="3 4">CBS 117206</strain>
    </source>
</reference>
<accession>A0AAW0QLZ2</accession>
<keyword evidence="2" id="KW-0472">Membrane</keyword>
<feature type="region of interest" description="Disordered" evidence="1">
    <location>
        <begin position="223"/>
        <end position="273"/>
    </location>
</feature>
<dbReference type="AlphaFoldDB" id="A0AAW0QLZ2"/>
<sequence>MRSSNSETDISLASLSLTGVTNRLGSEVRQPRGKLRTATPGSSLSNTVYSVGSHFYIAWENANKTRQLSIVLFQLDGEELVYPFEYIEQRLTGRSTIDWTVATSKDLSFSSNFLLNMFYDGDSKPVAVSKRFNITDTRKTSTSTTSTSLISTSGLISTPPTSTAASTPAPVATSSAPEHATDDGAGGEGLSTGAKAGIGVAVPVVALLGIGAGYFLNKYRTSKTRPPTTWGADPGQIPMSQNRQKALHPGRGYSTPHELYTAPTELYSSPPGR</sequence>
<organism evidence="3 4">
    <name type="scientific">Apiospora kogelbergensis</name>
    <dbReference type="NCBI Taxonomy" id="1337665"/>
    <lineage>
        <taxon>Eukaryota</taxon>
        <taxon>Fungi</taxon>
        <taxon>Dikarya</taxon>
        <taxon>Ascomycota</taxon>
        <taxon>Pezizomycotina</taxon>
        <taxon>Sordariomycetes</taxon>
        <taxon>Xylariomycetidae</taxon>
        <taxon>Amphisphaeriales</taxon>
        <taxon>Apiosporaceae</taxon>
        <taxon>Apiospora</taxon>
    </lineage>
</organism>
<feature type="transmembrane region" description="Helical" evidence="2">
    <location>
        <begin position="196"/>
        <end position="216"/>
    </location>
</feature>
<dbReference type="EMBL" id="JAQQWP010000007">
    <property type="protein sequence ID" value="KAK8109627.1"/>
    <property type="molecule type" value="Genomic_DNA"/>
</dbReference>
<comment type="caution">
    <text evidence="3">The sequence shown here is derived from an EMBL/GenBank/DDBJ whole genome shotgun (WGS) entry which is preliminary data.</text>
</comment>
<dbReference type="Proteomes" id="UP001392437">
    <property type="component" value="Unassembled WGS sequence"/>
</dbReference>
<feature type="compositionally biased region" description="Low complexity" evidence="1">
    <location>
        <begin position="150"/>
        <end position="177"/>
    </location>
</feature>
<keyword evidence="2" id="KW-1133">Transmembrane helix</keyword>
<gene>
    <name evidence="3" type="ORF">PG999_007764</name>
</gene>